<evidence type="ECO:0000313" key="3">
    <source>
        <dbReference type="Proteomes" id="UP000242243"/>
    </source>
</evidence>
<dbReference type="RefSeq" id="WP_089832939.1">
    <property type="nucleotide sequence ID" value="NZ_BJWI01000026.1"/>
</dbReference>
<dbReference type="Gene3D" id="3.30.70.120">
    <property type="match status" value="2"/>
</dbReference>
<evidence type="ECO:0000313" key="4">
    <source>
        <dbReference type="Proteomes" id="UP000321547"/>
    </source>
</evidence>
<dbReference type="Pfam" id="PF00543">
    <property type="entry name" value="P-II"/>
    <property type="match status" value="1"/>
</dbReference>
<reference evidence="2 3" key="1">
    <citation type="submission" date="2016-10" db="EMBL/GenBank/DDBJ databases">
        <authorList>
            <person name="de Groot N.N."/>
        </authorList>
    </citation>
    <scope>NUCLEOTIDE SEQUENCE [LARGE SCALE GENOMIC DNA]</scope>
    <source>
        <strain evidence="2 3">DSM 17073</strain>
    </source>
</reference>
<dbReference type="GO" id="GO:0006808">
    <property type="term" value="P:regulation of nitrogen utilization"/>
    <property type="evidence" value="ECO:0007669"/>
    <property type="project" value="InterPro"/>
</dbReference>
<dbReference type="SUPFAM" id="SSF54913">
    <property type="entry name" value="GlnB-like"/>
    <property type="match status" value="2"/>
</dbReference>
<dbReference type="Proteomes" id="UP000242243">
    <property type="component" value="Unassembled WGS sequence"/>
</dbReference>
<dbReference type="GO" id="GO:0030234">
    <property type="term" value="F:enzyme regulator activity"/>
    <property type="evidence" value="ECO:0007669"/>
    <property type="project" value="InterPro"/>
</dbReference>
<dbReference type="EMBL" id="FOXC01000029">
    <property type="protein sequence ID" value="SFP56951.1"/>
    <property type="molecule type" value="Genomic_DNA"/>
</dbReference>
<evidence type="ECO:0008006" key="5">
    <source>
        <dbReference type="Google" id="ProtNLM"/>
    </source>
</evidence>
<evidence type="ECO:0000313" key="2">
    <source>
        <dbReference type="EMBL" id="SFP56951.1"/>
    </source>
</evidence>
<gene>
    <name evidence="1" type="ORF">HHA03_16990</name>
    <name evidence="2" type="ORF">SAMN05421839_12926</name>
</gene>
<dbReference type="InterPro" id="IPR015867">
    <property type="entry name" value="N-reg_PII/ATP_PRibTrfase_C"/>
</dbReference>
<keyword evidence="4" id="KW-1185">Reference proteome</keyword>
<dbReference type="PROSITE" id="PS51343">
    <property type="entry name" value="PII_GLNB_DOM"/>
    <property type="match status" value="1"/>
</dbReference>
<organism evidence="2 3">
    <name type="scientific">Halolactibacillus halophilus</name>
    <dbReference type="NCBI Taxonomy" id="306540"/>
    <lineage>
        <taxon>Bacteria</taxon>
        <taxon>Bacillati</taxon>
        <taxon>Bacillota</taxon>
        <taxon>Bacilli</taxon>
        <taxon>Bacillales</taxon>
        <taxon>Bacillaceae</taxon>
        <taxon>Halolactibacillus</taxon>
    </lineage>
</organism>
<name>A0A1I5RF64_9BACI</name>
<dbReference type="InterPro" id="IPR002187">
    <property type="entry name" value="N-reg_PII"/>
</dbReference>
<proteinExistence type="predicted"/>
<protein>
    <recommendedName>
        <fullName evidence="5">Nitrogen regulatory protein P-II</fullName>
    </recommendedName>
</protein>
<evidence type="ECO:0000313" key="1">
    <source>
        <dbReference type="EMBL" id="GEM02167.1"/>
    </source>
</evidence>
<reference evidence="1 4" key="2">
    <citation type="submission" date="2019-07" db="EMBL/GenBank/DDBJ databases">
        <title>Whole genome shotgun sequence of Halolactibacillus halophilus NBRC 100868.</title>
        <authorList>
            <person name="Hosoyama A."/>
            <person name="Uohara A."/>
            <person name="Ohji S."/>
            <person name="Ichikawa N."/>
        </authorList>
    </citation>
    <scope>NUCLEOTIDE SEQUENCE [LARGE SCALE GENOMIC DNA]</scope>
    <source>
        <strain evidence="1 4">NBRC 100868</strain>
    </source>
</reference>
<accession>A0A1I5RF64</accession>
<dbReference type="InterPro" id="IPR011322">
    <property type="entry name" value="N-reg_PII-like_a/b"/>
</dbReference>
<dbReference type="STRING" id="306540.SAMN05421839_12926"/>
<dbReference type="AlphaFoldDB" id="A0A1I5RF64"/>
<sequence>MERINDQKLIITIVKKGEAKKLVSKIRAVGATGSTILLAEGYRMNERLRIFGIPTHREREVILTIVDEAMFSDIFELLGKYAILGKNTQGITVSIDVKSVLGITMLSGEEIADCSRRRGDESMLDETRYDLIVTIINSGEAEDVVESTKAHGADGGTILRGRGTGVHEQTKLFNILIEPEKDIVLTLIEKEKTLDILSGIREDCELHKPGKGVAFVLEVEKTVGLNALLNTNE</sequence>
<dbReference type="Proteomes" id="UP000321547">
    <property type="component" value="Unassembled WGS sequence"/>
</dbReference>
<dbReference type="OrthoDB" id="9803021at2"/>
<dbReference type="EMBL" id="BJWI01000026">
    <property type="protein sequence ID" value="GEM02167.1"/>
    <property type="molecule type" value="Genomic_DNA"/>
</dbReference>